<reference evidence="1 2" key="1">
    <citation type="submission" date="2022-11" db="EMBL/GenBank/DDBJ databases">
        <title>The characterization of three novel Bacteroidetes species and genomic analysis of their roles in tidal elemental geochemical cycles.</title>
        <authorList>
            <person name="Ma K.-J."/>
        </authorList>
    </citation>
    <scope>NUCLEOTIDE SEQUENCE [LARGE SCALE GENOMIC DNA]</scope>
    <source>
        <strain evidence="1 2">M82</strain>
    </source>
</reference>
<dbReference type="Proteomes" id="UP001207228">
    <property type="component" value="Unassembled WGS sequence"/>
</dbReference>
<evidence type="ECO:0000313" key="1">
    <source>
        <dbReference type="EMBL" id="MCX2739116.1"/>
    </source>
</evidence>
<protein>
    <recommendedName>
        <fullName evidence="3">Lipocalin-like domain-containing protein</fullName>
    </recommendedName>
</protein>
<dbReference type="RefSeq" id="WP_266051173.1">
    <property type="nucleotide sequence ID" value="NZ_JAPFQO010000002.1"/>
</dbReference>
<organism evidence="1 2">
    <name type="scientific">Pontibacter anaerobius</name>
    <dbReference type="NCBI Taxonomy" id="2993940"/>
    <lineage>
        <taxon>Bacteria</taxon>
        <taxon>Pseudomonadati</taxon>
        <taxon>Bacteroidota</taxon>
        <taxon>Cytophagia</taxon>
        <taxon>Cytophagales</taxon>
        <taxon>Hymenobacteraceae</taxon>
        <taxon>Pontibacter</taxon>
    </lineage>
</organism>
<accession>A0ABT3RCF3</accession>
<keyword evidence="2" id="KW-1185">Reference proteome</keyword>
<evidence type="ECO:0000313" key="2">
    <source>
        <dbReference type="Proteomes" id="UP001207228"/>
    </source>
</evidence>
<name>A0ABT3RCF3_9BACT</name>
<sequence length="150" mass="17292">MLLTLVLSLTLTANPAAKFYELPHLLQVQEADTITMLSKTWVLREQFHAHRGQLEPVLPHEKIEITFRKNGTYTLARHYGVADAGSNEEGRWKYQAADRFISMQTRQVDRSDILTTMLPRWEVRELTADKLVLRQVALSGKYLVLEVKSK</sequence>
<dbReference type="EMBL" id="JAPFQO010000002">
    <property type="protein sequence ID" value="MCX2739116.1"/>
    <property type="molecule type" value="Genomic_DNA"/>
</dbReference>
<proteinExistence type="predicted"/>
<evidence type="ECO:0008006" key="3">
    <source>
        <dbReference type="Google" id="ProtNLM"/>
    </source>
</evidence>
<gene>
    <name evidence="1" type="ORF">OO017_04090</name>
</gene>
<comment type="caution">
    <text evidence="1">The sequence shown here is derived from an EMBL/GenBank/DDBJ whole genome shotgun (WGS) entry which is preliminary data.</text>
</comment>